<reference evidence="4" key="1">
    <citation type="submission" date="2018-06" db="EMBL/GenBank/DDBJ databases">
        <authorList>
            <person name="Guldener U."/>
        </authorList>
    </citation>
    <scope>NUCLEOTIDE SEQUENCE [LARGE SCALE GENOMIC DNA]</scope>
    <source>
        <strain evidence="4">UTAD17</strain>
    </source>
</reference>
<dbReference type="VEuPathDB" id="FungiDB:SCODWIG_03299"/>
<feature type="compositionally biased region" description="Basic and acidic residues" evidence="2">
    <location>
        <begin position="328"/>
        <end position="360"/>
    </location>
</feature>
<sequence length="874" mass="100501">MPSLFDRIPKDENVSVGNNPLEYIFEESKRQQQQEEQKRNAQINDTDFLSNVVHVANGVTPFRQTISEKDKERAIAIKLSKLPNQLGNTTPAKLGYTKTNPKKSKRIAIGPSNATHSNVHLKNYYPKDIKIPQELSAMDNKQNAILQEISLNEDKLKYLNRSQKVLDVRNIDKTVTSTQYEKYNFEDKFKLKLKYMEKRRKEKEELKLKSVEKESVEKGENEGEENEGKENEEEEGEKEEEENIALKGEEEKEGMKDGKEILLEEEKEDRITPQKEEEIETEIENSEISPEKENKVISEAENQVLPENELSTTQENFESITINSEPVILDKKTNNSLPLEEHATVDEPTKQDDLPDEKSGQDVAASPPSSVEDNIDNSYKFKLEDVTTLSDFPIVTDFNAAPRVKVTNIKAPTQNDTSNSIFSIFRLNRPQPLNTANMTGSSKITATPNNPEYIVKTDKGYISKVVYDKIRLDIGSNNREINKYLDDQSIKYDKKKYSYSKKLTKLDGKLAKLSKKMDKLKQENDEELKISDFAHQKHLLDLNSAHFDTRQKIYDENDLLKEKKIADAEKVKSDQIELNREIDEIKKLESALESKHTEYVETVKDLSNQLDEHVDKLNASIDEQKELSKHISELKASKSDLVAQINLAEQTHKEATNKIASIDNKEYLPQLTAIDTEINSKMDELTRLKKAIADEVAAYRLLEKDLENKRIEEEARLAKEREEIEKLHQAELIKQKEEYAQKEKEMELAYQKHYEELNEKHNSEVNNLNGIVQNKDAALLKEQEEREKVAREKVRLAGLVAIRDQEDAKQKDLLLKTEHLEKARKQAEAQAGAEEAVLNNKNDSVDVPRIAPDNINENGSIYTYYTQEEIKSLE</sequence>
<feature type="compositionally biased region" description="Basic and acidic residues" evidence="2">
    <location>
        <begin position="289"/>
        <end position="298"/>
    </location>
</feature>
<dbReference type="EMBL" id="UFAJ01000750">
    <property type="protein sequence ID" value="SSD61538.1"/>
    <property type="molecule type" value="Genomic_DNA"/>
</dbReference>
<feature type="coiled-coil region" evidence="1">
    <location>
        <begin position="701"/>
        <end position="752"/>
    </location>
</feature>
<feature type="compositionally biased region" description="Basic and acidic residues" evidence="2">
    <location>
        <begin position="247"/>
        <end position="276"/>
    </location>
</feature>
<evidence type="ECO:0000256" key="1">
    <source>
        <dbReference type="SAM" id="Coils"/>
    </source>
</evidence>
<keyword evidence="1" id="KW-0175">Coiled coil</keyword>
<accession>A0A376BA19</accession>
<feature type="compositionally biased region" description="Polar residues" evidence="2">
    <location>
        <begin position="309"/>
        <end position="324"/>
    </location>
</feature>
<evidence type="ECO:0000313" key="3">
    <source>
        <dbReference type="EMBL" id="SSD61538.1"/>
    </source>
</evidence>
<protein>
    <submittedName>
        <fullName evidence="3">Uncharacterized protein</fullName>
    </submittedName>
</protein>
<feature type="region of interest" description="Disordered" evidence="2">
    <location>
        <begin position="825"/>
        <end position="853"/>
    </location>
</feature>
<feature type="coiled-coil region" evidence="1">
    <location>
        <begin position="568"/>
        <end position="665"/>
    </location>
</feature>
<feature type="coiled-coil region" evidence="1">
    <location>
        <begin position="503"/>
        <end position="530"/>
    </location>
</feature>
<gene>
    <name evidence="3" type="ORF">SCODWIG_03299</name>
</gene>
<dbReference type="AlphaFoldDB" id="A0A376BA19"/>
<proteinExistence type="predicted"/>
<feature type="compositionally biased region" description="Basic and acidic residues" evidence="2">
    <location>
        <begin position="204"/>
        <end position="229"/>
    </location>
</feature>
<name>A0A376BA19_9ASCO</name>
<evidence type="ECO:0000313" key="4">
    <source>
        <dbReference type="Proteomes" id="UP000262825"/>
    </source>
</evidence>
<feature type="region of interest" description="Disordered" evidence="2">
    <location>
        <begin position="204"/>
        <end position="376"/>
    </location>
</feature>
<feature type="compositionally biased region" description="Acidic residues" evidence="2">
    <location>
        <begin position="230"/>
        <end position="243"/>
    </location>
</feature>
<keyword evidence="4" id="KW-1185">Reference proteome</keyword>
<organism evidence="3 4">
    <name type="scientific">Saccharomycodes ludwigii</name>
    <dbReference type="NCBI Taxonomy" id="36035"/>
    <lineage>
        <taxon>Eukaryota</taxon>
        <taxon>Fungi</taxon>
        <taxon>Dikarya</taxon>
        <taxon>Ascomycota</taxon>
        <taxon>Saccharomycotina</taxon>
        <taxon>Saccharomycetes</taxon>
        <taxon>Saccharomycodales</taxon>
        <taxon>Saccharomycodaceae</taxon>
        <taxon>Saccharomycodes</taxon>
    </lineage>
</organism>
<evidence type="ECO:0000256" key="2">
    <source>
        <dbReference type="SAM" id="MobiDB-lite"/>
    </source>
</evidence>
<dbReference type="Proteomes" id="UP000262825">
    <property type="component" value="Unassembled WGS sequence"/>
</dbReference>